<name>A0ABQ8UPN9_9EUKA</name>
<evidence type="ECO:0000313" key="6">
    <source>
        <dbReference type="Proteomes" id="UP001141327"/>
    </source>
</evidence>
<feature type="region of interest" description="Disordered" evidence="4">
    <location>
        <begin position="225"/>
        <end position="263"/>
    </location>
</feature>
<feature type="repeat" description="TPR" evidence="3">
    <location>
        <begin position="1478"/>
        <end position="1511"/>
    </location>
</feature>
<dbReference type="EMBL" id="JAPMOS010000014">
    <property type="protein sequence ID" value="KAJ4460248.1"/>
    <property type="molecule type" value="Genomic_DNA"/>
</dbReference>
<accession>A0ABQ8UPN9</accession>
<proteinExistence type="predicted"/>
<dbReference type="SUPFAM" id="SSF48452">
    <property type="entry name" value="TPR-like"/>
    <property type="match status" value="4"/>
</dbReference>
<dbReference type="InterPro" id="IPR050498">
    <property type="entry name" value="Ycf3"/>
</dbReference>
<organism evidence="5 6">
    <name type="scientific">Paratrimastix pyriformis</name>
    <dbReference type="NCBI Taxonomy" id="342808"/>
    <lineage>
        <taxon>Eukaryota</taxon>
        <taxon>Metamonada</taxon>
        <taxon>Preaxostyla</taxon>
        <taxon>Paratrimastigidae</taxon>
        <taxon>Paratrimastix</taxon>
    </lineage>
</organism>
<dbReference type="InterPro" id="IPR011990">
    <property type="entry name" value="TPR-like_helical_dom_sf"/>
</dbReference>
<dbReference type="InterPro" id="IPR019734">
    <property type="entry name" value="TPR_rpt"/>
</dbReference>
<protein>
    <recommendedName>
        <fullName evidence="7">Tetratricopeptide repeat protein</fullName>
    </recommendedName>
</protein>
<dbReference type="PANTHER" id="PTHR44858:SF1">
    <property type="entry name" value="UDP-N-ACETYLGLUCOSAMINE--PEPTIDE N-ACETYLGLUCOSAMINYLTRANSFERASE SPINDLY-RELATED"/>
    <property type="match status" value="1"/>
</dbReference>
<sequence>MPASSHSPWVRVGVAGGDEQATALDPSNLPARKRLAAIYHGRMQYLEAEQAYLDILKHHPTNLGALFGLCRLYSAWGLRRVAVRILSWALQAFADLSESLRLLLSDVQENENALLRASALFTSRQGSLVPPPARASIQRAPPSPPSAALARSLATGQQSALFPNGAPDVPTALGRWAKRRYSSTVARLHPTHPELHIVALFRRAPPHSPPRYPCTRPIAVEAQRLVRRPSSLSHGGRSGASTPRGSPQPAPTRPPTVRTPPVDMVAARQKSARRVQDFLALEDPALLIQRQLAVEAYLTRAAVLDRQAEGALAMADYSQALLLDPSSTAAYLGRAGLTATADPAEAWKDLCQCLDMEPANVSARVARARLALQQGRPAAARRDYERALLMGPPMPRPLLEYAQLLADRPARPGDLARVLIACNGIVREWPGTLRAVLLRARCLQQMGQPHRALRDLARARHLAPWEPSTSFLLWEHLTAQTQALAAERSPAKAAPNGTADGAAQFAACRGPDALEENQRRLALRLLLPYVHDRHAAAGEAGGSPHSPAGSPRRRGGALVGLPPGVLAGAEGPPGTGAADRMDLVAVYGALGDPQAAIRILTDRLARLPNPVEMAPPTREGPAGAQEGLAAVRAGRGGGSCAAAGAPSVLTSLHTSLPHPGVRGLACCPHALRPGTPADPERAILGLDDEIVDLYFQRAQCRMRLGQHAKALDDIAFLLQVASPSPRPPRCSAPASAVGRPVGIAHAPRVASRAGAHYQRGLCLLELGRYGEAEEALATAIDSRAAFARACCMRGMARFMCLLDRAVRAAALPRPFPILTIVLSGGQPALVRRLYLCNLHVSRRYAAARQRAATTGAPMEALAGPGVPTSAAALAEAFQAQFQESELLSGALDDFGEALRHDRRLPWGHLGRALVFEALGMMPLAREACDAALSDDPNLFDAFVYRALAEAQTGGDEAALALNDYTSALRLRPTHVGALFNRSLLWEALGRPREALHDAEEALRLAPYDPGCHMLCARAHLAAREYRQAAGLLERYLALVAARPVGPPPSGGPPLVALARQLQEVLDAFNMLAICRYHMDGAKAAGAVLQRGLHQVAAPLNIVAKGAPPRLIGHLSQASLLSAASSASGVAPAAPSAHPLTLPAALSGAASGVTVSARLLGAGPGPVFTPPIGADPGTFGGPPAARGEAEGEGDVGRRGYVAHLQETWSLLQDLAAQVILRQQGHVQQACRPALRAVDDGENTEMCSPSIARAHSRSLALLAQALAARLGPLQSQLQSSQADLLGLGAPMPAQGGGPGGQLASARAVAMRLMGQPGAPGAPAESGLSLVGAPLNQAYVALLANLGATLLARQRPVAAARLYGMALRYDPCQPALHELRALALSARGDGENLTRALGSLGAALQLTLVPPGDPALVPELRSDAFLPAKAEVIVGLLADRDLQAPLTRLLTSRATALQGLGRLSDAICDLAVAAQLCPHAPEPLFCWGNVFLRQRLLPQAVTHYQKAMALQPGHRWAQLNSGVAQALIESDPPSSPPPKPQQPQQPPPRHRRSSMAPAPRRFSLAATATASPWIGVHPLRCCTSPEELATASRCFVTAEASAALRAFDMLIDRAPGPQSLEGVVALVNRANLSLFTGRTASAARDFRLAVASLKALHGHGCPTRPWDLGLEHYWTADPAAVLEANRHTVPANINLYSWLGSGCPSTWPAKGASASVRRAPGGAVAKRISASTAR</sequence>
<evidence type="ECO:0000256" key="3">
    <source>
        <dbReference type="PROSITE-ProRule" id="PRU00339"/>
    </source>
</evidence>
<feature type="compositionally biased region" description="Pro residues" evidence="4">
    <location>
        <begin position="246"/>
        <end position="258"/>
    </location>
</feature>
<dbReference type="SMART" id="SM00028">
    <property type="entry name" value="TPR"/>
    <property type="match status" value="13"/>
</dbReference>
<evidence type="ECO:0000256" key="2">
    <source>
        <dbReference type="ARBA" id="ARBA00022803"/>
    </source>
</evidence>
<dbReference type="Gene3D" id="1.25.40.10">
    <property type="entry name" value="Tetratricopeptide repeat domain"/>
    <property type="match status" value="6"/>
</dbReference>
<reference evidence="5" key="1">
    <citation type="journal article" date="2022" name="bioRxiv">
        <title>Genomics of Preaxostyla Flagellates Illuminates Evolutionary Transitions and the Path Towards Mitochondrial Loss.</title>
        <authorList>
            <person name="Novak L.V.F."/>
            <person name="Treitli S.C."/>
            <person name="Pyrih J."/>
            <person name="Halakuc P."/>
            <person name="Pipaliya S.V."/>
            <person name="Vacek V."/>
            <person name="Brzon O."/>
            <person name="Soukal P."/>
            <person name="Eme L."/>
            <person name="Dacks J.B."/>
            <person name="Karnkowska A."/>
            <person name="Elias M."/>
            <person name="Hampl V."/>
        </authorList>
    </citation>
    <scope>NUCLEOTIDE SEQUENCE</scope>
    <source>
        <strain evidence="5">RCP-MX</strain>
    </source>
</reference>
<gene>
    <name evidence="5" type="ORF">PAPYR_3642</name>
</gene>
<dbReference type="PANTHER" id="PTHR44858">
    <property type="entry name" value="TETRATRICOPEPTIDE REPEAT PROTEIN 6"/>
    <property type="match status" value="1"/>
</dbReference>
<keyword evidence="1" id="KW-0677">Repeat</keyword>
<keyword evidence="2 3" id="KW-0802">TPR repeat</keyword>
<comment type="caution">
    <text evidence="5">The sequence shown here is derived from an EMBL/GenBank/DDBJ whole genome shotgun (WGS) entry which is preliminary data.</text>
</comment>
<feature type="region of interest" description="Disordered" evidence="4">
    <location>
        <begin position="536"/>
        <end position="558"/>
    </location>
</feature>
<feature type="compositionally biased region" description="Pro residues" evidence="4">
    <location>
        <begin position="1530"/>
        <end position="1544"/>
    </location>
</feature>
<feature type="region of interest" description="Disordered" evidence="4">
    <location>
        <begin position="1524"/>
        <end position="1555"/>
    </location>
</feature>
<dbReference type="Pfam" id="PF13181">
    <property type="entry name" value="TPR_8"/>
    <property type="match status" value="1"/>
</dbReference>
<evidence type="ECO:0008006" key="7">
    <source>
        <dbReference type="Google" id="ProtNLM"/>
    </source>
</evidence>
<keyword evidence="6" id="KW-1185">Reference proteome</keyword>
<evidence type="ECO:0000313" key="5">
    <source>
        <dbReference type="EMBL" id="KAJ4460248.1"/>
    </source>
</evidence>
<evidence type="ECO:0000256" key="1">
    <source>
        <dbReference type="ARBA" id="ARBA00022737"/>
    </source>
</evidence>
<dbReference type="PROSITE" id="PS50005">
    <property type="entry name" value="TPR"/>
    <property type="match status" value="1"/>
</dbReference>
<dbReference type="Proteomes" id="UP001141327">
    <property type="component" value="Unassembled WGS sequence"/>
</dbReference>
<evidence type="ECO:0000256" key="4">
    <source>
        <dbReference type="SAM" id="MobiDB-lite"/>
    </source>
</evidence>